<dbReference type="GO" id="GO:0003723">
    <property type="term" value="F:RNA binding"/>
    <property type="evidence" value="ECO:0007669"/>
    <property type="project" value="InterPro"/>
</dbReference>
<evidence type="ECO:0008006" key="5">
    <source>
        <dbReference type="Google" id="ProtNLM"/>
    </source>
</evidence>
<evidence type="ECO:0000313" key="3">
    <source>
        <dbReference type="EMBL" id="EFJ16404.1"/>
    </source>
</evidence>
<dbReference type="InterPro" id="IPR046960">
    <property type="entry name" value="PPR_At4g14850-like_plant"/>
</dbReference>
<protein>
    <recommendedName>
        <fullName evidence="5">Pentacotripeptide-repeat region of PRORP domain-containing protein</fullName>
    </recommendedName>
</protein>
<dbReference type="GO" id="GO:0009451">
    <property type="term" value="P:RNA modification"/>
    <property type="evidence" value="ECO:0007669"/>
    <property type="project" value="InterPro"/>
</dbReference>
<keyword evidence="4" id="KW-1185">Reference proteome</keyword>
<dbReference type="eggNOG" id="KOG4197">
    <property type="taxonomic scope" value="Eukaryota"/>
</dbReference>
<gene>
    <name evidence="3" type="ORF">SELMODRAFT_116709</name>
</gene>
<dbReference type="InterPro" id="IPR002885">
    <property type="entry name" value="PPR_rpt"/>
</dbReference>
<organism evidence="4">
    <name type="scientific">Selaginella moellendorffii</name>
    <name type="common">Spikemoss</name>
    <dbReference type="NCBI Taxonomy" id="88036"/>
    <lineage>
        <taxon>Eukaryota</taxon>
        <taxon>Viridiplantae</taxon>
        <taxon>Streptophyta</taxon>
        <taxon>Embryophyta</taxon>
        <taxon>Tracheophyta</taxon>
        <taxon>Lycopodiopsida</taxon>
        <taxon>Selaginellales</taxon>
        <taxon>Selaginellaceae</taxon>
        <taxon>Selaginella</taxon>
    </lineage>
</organism>
<evidence type="ECO:0000313" key="4">
    <source>
        <dbReference type="Proteomes" id="UP000001514"/>
    </source>
</evidence>
<dbReference type="STRING" id="88036.D8SGT3"/>
<accession>D8SGT3</accession>
<proteinExistence type="predicted"/>
<dbReference type="Gramene" id="EFJ16404">
    <property type="protein sequence ID" value="EFJ16404"/>
    <property type="gene ID" value="SELMODRAFT_116709"/>
</dbReference>
<evidence type="ECO:0000256" key="2">
    <source>
        <dbReference type="PROSITE-ProRule" id="PRU00708"/>
    </source>
</evidence>
<dbReference type="PANTHER" id="PTHR47926:SF533">
    <property type="entry name" value="DYW DOMAIN-CONTAINING PROTEIN"/>
    <property type="match status" value="1"/>
</dbReference>
<keyword evidence="1" id="KW-0677">Repeat</keyword>
<dbReference type="Proteomes" id="UP000001514">
    <property type="component" value="Unassembled WGS sequence"/>
</dbReference>
<evidence type="ECO:0000256" key="1">
    <source>
        <dbReference type="ARBA" id="ARBA00022737"/>
    </source>
</evidence>
<dbReference type="HOGENOM" id="CLU_002706_0_0_1"/>
<dbReference type="InterPro" id="IPR011990">
    <property type="entry name" value="TPR-like_helical_dom_sf"/>
</dbReference>
<dbReference type="PROSITE" id="PS51375">
    <property type="entry name" value="PPR"/>
    <property type="match status" value="1"/>
</dbReference>
<dbReference type="EMBL" id="GL377619">
    <property type="protein sequence ID" value="EFJ16404.1"/>
    <property type="molecule type" value="Genomic_DNA"/>
</dbReference>
<reference evidence="3 4" key="1">
    <citation type="journal article" date="2011" name="Science">
        <title>The Selaginella genome identifies genetic changes associated with the evolution of vascular plants.</title>
        <authorList>
            <person name="Banks J.A."/>
            <person name="Nishiyama T."/>
            <person name="Hasebe M."/>
            <person name="Bowman J.L."/>
            <person name="Gribskov M."/>
            <person name="dePamphilis C."/>
            <person name="Albert V.A."/>
            <person name="Aono N."/>
            <person name="Aoyama T."/>
            <person name="Ambrose B.A."/>
            <person name="Ashton N.W."/>
            <person name="Axtell M.J."/>
            <person name="Barker E."/>
            <person name="Barker M.S."/>
            <person name="Bennetzen J.L."/>
            <person name="Bonawitz N.D."/>
            <person name="Chapple C."/>
            <person name="Cheng C."/>
            <person name="Correa L.G."/>
            <person name="Dacre M."/>
            <person name="DeBarry J."/>
            <person name="Dreyer I."/>
            <person name="Elias M."/>
            <person name="Engstrom E.M."/>
            <person name="Estelle M."/>
            <person name="Feng L."/>
            <person name="Finet C."/>
            <person name="Floyd S.K."/>
            <person name="Frommer W.B."/>
            <person name="Fujita T."/>
            <person name="Gramzow L."/>
            <person name="Gutensohn M."/>
            <person name="Harholt J."/>
            <person name="Hattori M."/>
            <person name="Heyl A."/>
            <person name="Hirai T."/>
            <person name="Hiwatashi Y."/>
            <person name="Ishikawa M."/>
            <person name="Iwata M."/>
            <person name="Karol K.G."/>
            <person name="Koehler B."/>
            <person name="Kolukisaoglu U."/>
            <person name="Kubo M."/>
            <person name="Kurata T."/>
            <person name="Lalonde S."/>
            <person name="Li K."/>
            <person name="Li Y."/>
            <person name="Litt A."/>
            <person name="Lyons E."/>
            <person name="Manning G."/>
            <person name="Maruyama T."/>
            <person name="Michael T.P."/>
            <person name="Mikami K."/>
            <person name="Miyazaki S."/>
            <person name="Morinaga S."/>
            <person name="Murata T."/>
            <person name="Mueller-Roeber B."/>
            <person name="Nelson D.R."/>
            <person name="Obara M."/>
            <person name="Oguri Y."/>
            <person name="Olmstead R.G."/>
            <person name="Onodera N."/>
            <person name="Petersen B.L."/>
            <person name="Pils B."/>
            <person name="Prigge M."/>
            <person name="Rensing S.A."/>
            <person name="Riano-Pachon D.M."/>
            <person name="Roberts A.W."/>
            <person name="Sato Y."/>
            <person name="Scheller H.V."/>
            <person name="Schulz B."/>
            <person name="Schulz C."/>
            <person name="Shakirov E.V."/>
            <person name="Shibagaki N."/>
            <person name="Shinohara N."/>
            <person name="Shippen D.E."/>
            <person name="Soerensen I."/>
            <person name="Sotooka R."/>
            <person name="Sugimoto N."/>
            <person name="Sugita M."/>
            <person name="Sumikawa N."/>
            <person name="Tanurdzic M."/>
            <person name="Theissen G."/>
            <person name="Ulvskov P."/>
            <person name="Wakazuki S."/>
            <person name="Weng J.K."/>
            <person name="Willats W.W."/>
            <person name="Wipf D."/>
            <person name="Wolf P.G."/>
            <person name="Yang L."/>
            <person name="Zimmer A.D."/>
            <person name="Zhu Q."/>
            <person name="Mitros T."/>
            <person name="Hellsten U."/>
            <person name="Loque D."/>
            <person name="Otillar R."/>
            <person name="Salamov A."/>
            <person name="Schmutz J."/>
            <person name="Shapiro H."/>
            <person name="Lindquist E."/>
            <person name="Lucas S."/>
            <person name="Rokhsar D."/>
            <person name="Grigoriev I.V."/>
        </authorList>
    </citation>
    <scope>NUCLEOTIDE SEQUENCE [LARGE SCALE GENOMIC DNA]</scope>
</reference>
<dbReference type="PANTHER" id="PTHR47926">
    <property type="entry name" value="PENTATRICOPEPTIDE REPEAT-CONTAINING PROTEIN"/>
    <property type="match status" value="1"/>
</dbReference>
<name>D8SGT3_SELML</name>
<sequence length="193" mass="21295">MPGHNVVSRTATVVAFVQSGNLDRAMALFDAMSERNLVTWTTLIVANANGGNGGRALELFWAMVLDGIHPDEIAFTGALIACDHIDLGWSYFVSMGYNFGLRPRKEQFCCVLDLLGRMGHLDQAEDLIHSMPFEPDLMAWGALMGACRIHRDLDRGERVAKELLDLDPGTAHVLLAQIYATKPKNSKNPRCPK</sequence>
<dbReference type="KEGG" id="smo:SELMODRAFT_116709"/>
<feature type="repeat" description="PPR" evidence="2">
    <location>
        <begin position="36"/>
        <end position="70"/>
    </location>
</feature>
<dbReference type="InParanoid" id="D8SGT3"/>
<dbReference type="Gene3D" id="1.25.40.10">
    <property type="entry name" value="Tetratricopeptide repeat domain"/>
    <property type="match status" value="1"/>
</dbReference>
<dbReference type="AlphaFoldDB" id="D8SGT3"/>
<dbReference type="Pfam" id="PF01535">
    <property type="entry name" value="PPR"/>
    <property type="match status" value="3"/>
</dbReference>